<keyword evidence="7" id="KW-0254">Endocytosis</keyword>
<evidence type="ECO:0000256" key="3">
    <source>
        <dbReference type="ARBA" id="ARBA00009426"/>
    </source>
</evidence>
<feature type="region of interest" description="Disordered" evidence="13">
    <location>
        <begin position="365"/>
        <end position="391"/>
    </location>
</feature>
<evidence type="ECO:0000256" key="11">
    <source>
        <dbReference type="PROSITE-ProRule" id="PRU01077"/>
    </source>
</evidence>
<evidence type="ECO:0000256" key="2">
    <source>
        <dbReference type="ARBA" id="ARBA00004496"/>
    </source>
</evidence>
<dbReference type="GO" id="GO:0006897">
    <property type="term" value="P:endocytosis"/>
    <property type="evidence" value="ECO:0007669"/>
    <property type="project" value="UniProtKB-KW"/>
</dbReference>
<comment type="similarity">
    <text evidence="3">Belongs to the FNBP1 family.</text>
</comment>
<evidence type="ECO:0000259" key="16">
    <source>
        <dbReference type="PROSITE" id="PS51860"/>
    </source>
</evidence>
<feature type="coiled-coil region" evidence="12">
    <location>
        <begin position="145"/>
        <end position="179"/>
    </location>
</feature>
<keyword evidence="17" id="KW-1185">Reference proteome</keyword>
<evidence type="ECO:0000256" key="12">
    <source>
        <dbReference type="SAM" id="Coils"/>
    </source>
</evidence>
<sequence>MLTDPVGSSTKLALHNQLSSLLSIGSDSCSTLYSFFNDLFLDRTESLSAHTQKGIDFLEKYGQFVKERALIEEEYALKIRNLVKKSTGKKKDEDDEKTFSYISSFQATLHELDDLAGQHEVIAERLKKDIVPNVTAKCQQLRAARKQQLVDLQAMNSQLASLNENVNKFQKNYAKAFKDAEAAYIKADKADKNMELSRADVEKTKHNARHKEQICEEAKQSYAHSLGIANQARQEHFQKRLPALLDSMRGLDVERISEIKLAMSKSVEAETSVMRIIQRCYDAMNKAIEQIDPAKDTHIVVENLGSGYAPPEDDAFIDLGNPSNILHGNGESAVDGMAATLKRGAFPSGNGRNVNGKGIPRKQSMHQKLFGGGNSTPNQKANTSDSEYGSLPPMQRVRKIEQKLKELDVEIAKKEQSRAGIQKMLEAYKSNPKMGNPGDVEPQIGEYSREIVSLNEQRERFKRLLLDAKSELNTPISSVGTMDSQTRLQFSAQNSPVSGSPRVTTGSMASSGIGSSVGNNKRTSYSDESISSESSALSSNHRVQHPQPPAIPNEHRDSYLKNGSPMRHITPSADNGGDVYEECEMPALGTCVALYAFEGSTDGTTIAMVEGDEMFLLERDEGDGWTRVKHMVSKNEGFVPTSYLQCHWYPHS</sequence>
<keyword evidence="9" id="KW-0472">Membrane</keyword>
<dbReference type="SMART" id="SM00326">
    <property type="entry name" value="SH3"/>
    <property type="match status" value="1"/>
</dbReference>
<dbReference type="Gene3D" id="1.20.1270.60">
    <property type="entry name" value="Arfaptin homology (AH) domain/BAR domain"/>
    <property type="match status" value="1"/>
</dbReference>
<name>A0A914E9C1_9BILA</name>
<feature type="region of interest" description="Disordered" evidence="13">
    <location>
        <begin position="491"/>
        <end position="575"/>
    </location>
</feature>
<feature type="domain" description="REM-1" evidence="16">
    <location>
        <begin position="390"/>
        <end position="467"/>
    </location>
</feature>
<organism evidence="17 18">
    <name type="scientific">Acrobeloides nanus</name>
    <dbReference type="NCBI Taxonomy" id="290746"/>
    <lineage>
        <taxon>Eukaryota</taxon>
        <taxon>Metazoa</taxon>
        <taxon>Ecdysozoa</taxon>
        <taxon>Nematoda</taxon>
        <taxon>Chromadorea</taxon>
        <taxon>Rhabditida</taxon>
        <taxon>Tylenchina</taxon>
        <taxon>Cephalobomorpha</taxon>
        <taxon>Cephaloboidea</taxon>
        <taxon>Cephalobidae</taxon>
        <taxon>Acrobeloides</taxon>
    </lineage>
</organism>
<keyword evidence="5" id="KW-1003">Cell membrane</keyword>
<keyword evidence="6" id="KW-0963">Cytoplasm</keyword>
<keyword evidence="4 10" id="KW-0728">SH3 domain</keyword>
<feature type="compositionally biased region" description="Polar residues" evidence="13">
    <location>
        <begin position="491"/>
        <end position="523"/>
    </location>
</feature>
<evidence type="ECO:0000256" key="9">
    <source>
        <dbReference type="ARBA" id="ARBA00023136"/>
    </source>
</evidence>
<evidence type="ECO:0000259" key="14">
    <source>
        <dbReference type="PROSITE" id="PS50002"/>
    </source>
</evidence>
<accession>A0A914E9C1</accession>
<reference evidence="18" key="1">
    <citation type="submission" date="2022-11" db="UniProtKB">
        <authorList>
            <consortium name="WormBaseParasite"/>
        </authorList>
    </citation>
    <scope>IDENTIFICATION</scope>
</reference>
<feature type="domain" description="F-BAR" evidence="15">
    <location>
        <begin position="33"/>
        <end position="296"/>
    </location>
</feature>
<protein>
    <submittedName>
        <fullName evidence="18">Formin-binding protein 1-like</fullName>
    </submittedName>
</protein>
<dbReference type="InterPro" id="IPR001060">
    <property type="entry name" value="FCH_dom"/>
</dbReference>
<feature type="domain" description="SH3" evidence="14">
    <location>
        <begin position="586"/>
        <end position="649"/>
    </location>
</feature>
<dbReference type="PROSITE" id="PS51860">
    <property type="entry name" value="REM_1"/>
    <property type="match status" value="1"/>
</dbReference>
<evidence type="ECO:0000256" key="8">
    <source>
        <dbReference type="ARBA" id="ARBA00023054"/>
    </source>
</evidence>
<dbReference type="PANTHER" id="PTHR15735:SF12">
    <property type="entry name" value="CDC42-INTERACTING PROTEIN 4, ISOFORM B"/>
    <property type="match status" value="1"/>
</dbReference>
<dbReference type="PANTHER" id="PTHR15735">
    <property type="entry name" value="FCH AND DOUBLE SH3 DOMAINS PROTEIN"/>
    <property type="match status" value="1"/>
</dbReference>
<dbReference type="PROSITE" id="PS50002">
    <property type="entry name" value="SH3"/>
    <property type="match status" value="1"/>
</dbReference>
<dbReference type="SUPFAM" id="SSF50044">
    <property type="entry name" value="SH3-domain"/>
    <property type="match status" value="1"/>
</dbReference>
<dbReference type="InterPro" id="IPR001452">
    <property type="entry name" value="SH3_domain"/>
</dbReference>
<evidence type="ECO:0000256" key="7">
    <source>
        <dbReference type="ARBA" id="ARBA00022583"/>
    </source>
</evidence>
<dbReference type="PROSITE" id="PS51741">
    <property type="entry name" value="F_BAR"/>
    <property type="match status" value="1"/>
</dbReference>
<evidence type="ECO:0000256" key="6">
    <source>
        <dbReference type="ARBA" id="ARBA00022490"/>
    </source>
</evidence>
<dbReference type="InterPro" id="IPR011072">
    <property type="entry name" value="HR1_rho-bd"/>
</dbReference>
<evidence type="ECO:0000313" key="18">
    <source>
        <dbReference type="WBParaSite" id="ACRNAN_scaffold6223.g30463.t1"/>
    </source>
</evidence>
<feature type="compositionally biased region" description="Polar residues" evidence="13">
    <location>
        <begin position="375"/>
        <end position="387"/>
    </location>
</feature>
<dbReference type="Pfam" id="PF00611">
    <property type="entry name" value="FCH"/>
    <property type="match status" value="1"/>
</dbReference>
<dbReference type="Gene3D" id="6.10.140.470">
    <property type="match status" value="1"/>
</dbReference>
<evidence type="ECO:0000313" key="17">
    <source>
        <dbReference type="Proteomes" id="UP000887540"/>
    </source>
</evidence>
<dbReference type="CDD" id="cd11911">
    <property type="entry name" value="SH3_CIP4-like"/>
    <property type="match status" value="1"/>
</dbReference>
<evidence type="ECO:0000256" key="5">
    <source>
        <dbReference type="ARBA" id="ARBA00022475"/>
    </source>
</evidence>
<dbReference type="Proteomes" id="UP000887540">
    <property type="component" value="Unplaced"/>
</dbReference>
<dbReference type="WBParaSite" id="ACRNAN_scaffold6223.g30463.t1">
    <property type="protein sequence ID" value="ACRNAN_scaffold6223.g30463.t1"/>
    <property type="gene ID" value="ACRNAN_scaffold6223.g30463"/>
</dbReference>
<dbReference type="GO" id="GO:0005737">
    <property type="term" value="C:cytoplasm"/>
    <property type="evidence" value="ECO:0007669"/>
    <property type="project" value="UniProtKB-SubCell"/>
</dbReference>
<evidence type="ECO:0000256" key="1">
    <source>
        <dbReference type="ARBA" id="ARBA00004236"/>
    </source>
</evidence>
<dbReference type="SUPFAM" id="SSF103657">
    <property type="entry name" value="BAR/IMD domain-like"/>
    <property type="match status" value="1"/>
</dbReference>
<evidence type="ECO:0000259" key="15">
    <source>
        <dbReference type="PROSITE" id="PS51741"/>
    </source>
</evidence>
<dbReference type="Gene3D" id="2.30.30.40">
    <property type="entry name" value="SH3 Domains"/>
    <property type="match status" value="1"/>
</dbReference>
<dbReference type="AlphaFoldDB" id="A0A914E9C1"/>
<dbReference type="SMART" id="SM00055">
    <property type="entry name" value="FCH"/>
    <property type="match status" value="1"/>
</dbReference>
<dbReference type="Pfam" id="PF00018">
    <property type="entry name" value="SH3_1"/>
    <property type="match status" value="1"/>
</dbReference>
<dbReference type="GO" id="GO:0007165">
    <property type="term" value="P:signal transduction"/>
    <property type="evidence" value="ECO:0007669"/>
    <property type="project" value="InterPro"/>
</dbReference>
<comment type="subcellular location">
    <subcellularLocation>
        <location evidence="1">Cell membrane</location>
    </subcellularLocation>
    <subcellularLocation>
        <location evidence="2">Cytoplasm</location>
    </subcellularLocation>
</comment>
<feature type="compositionally biased region" description="Low complexity" evidence="13">
    <location>
        <begin position="526"/>
        <end position="539"/>
    </location>
</feature>
<proteinExistence type="inferred from homology"/>
<dbReference type="InterPro" id="IPR027267">
    <property type="entry name" value="AH/BAR_dom_sf"/>
</dbReference>
<keyword evidence="8 11" id="KW-0175">Coiled coil</keyword>
<evidence type="ECO:0000256" key="4">
    <source>
        <dbReference type="ARBA" id="ARBA00022443"/>
    </source>
</evidence>
<dbReference type="GO" id="GO:0005886">
    <property type="term" value="C:plasma membrane"/>
    <property type="evidence" value="ECO:0007669"/>
    <property type="project" value="UniProtKB-SubCell"/>
</dbReference>
<dbReference type="InterPro" id="IPR057870">
    <property type="entry name" value="HR1_TOCA"/>
</dbReference>
<dbReference type="Pfam" id="PF25610">
    <property type="entry name" value="HR1_TOCA"/>
    <property type="match status" value="1"/>
</dbReference>
<evidence type="ECO:0000256" key="10">
    <source>
        <dbReference type="PROSITE-ProRule" id="PRU00192"/>
    </source>
</evidence>
<dbReference type="InterPro" id="IPR031160">
    <property type="entry name" value="F_BAR_dom"/>
</dbReference>
<evidence type="ECO:0000256" key="13">
    <source>
        <dbReference type="SAM" id="MobiDB-lite"/>
    </source>
</evidence>
<feature type="coiled-coil region" evidence="12">
    <location>
        <begin position="444"/>
        <end position="471"/>
    </location>
</feature>
<dbReference type="InterPro" id="IPR036028">
    <property type="entry name" value="SH3-like_dom_sf"/>
</dbReference>